<dbReference type="EMBL" id="QFOH01000004">
    <property type="protein sequence ID" value="PZP25814.1"/>
    <property type="molecule type" value="Genomic_DNA"/>
</dbReference>
<comment type="caution">
    <text evidence="1">The sequence shown here is derived from an EMBL/GenBank/DDBJ whole genome shotgun (WGS) entry which is preliminary data.</text>
</comment>
<dbReference type="Proteomes" id="UP000249198">
    <property type="component" value="Unassembled WGS sequence"/>
</dbReference>
<name>A0A2W5D802_9PSED</name>
<evidence type="ECO:0000313" key="1">
    <source>
        <dbReference type="EMBL" id="PZP25814.1"/>
    </source>
</evidence>
<evidence type="ECO:0000313" key="2">
    <source>
        <dbReference type="Proteomes" id="UP000249198"/>
    </source>
</evidence>
<sequence>MVLDGKLKAPDKALLVLYRQDRLGVEDLRTKIDYKNKTAFRKILEGLQTKRFIAITADGYCKLSPLGNQAVENLILKT</sequence>
<dbReference type="AlphaFoldDB" id="A0A2W5D802"/>
<gene>
    <name evidence="1" type="ORF">DI599_04145</name>
</gene>
<dbReference type="RefSeq" id="WP_273229468.1">
    <property type="nucleotide sequence ID" value="NZ_QFOH01000004.1"/>
</dbReference>
<evidence type="ECO:0008006" key="3">
    <source>
        <dbReference type="Google" id="ProtNLM"/>
    </source>
</evidence>
<reference evidence="1 2" key="1">
    <citation type="submission" date="2017-08" db="EMBL/GenBank/DDBJ databases">
        <title>Infants hospitalized years apart are colonized by the same room-sourced microbial strains.</title>
        <authorList>
            <person name="Brooks B."/>
            <person name="Olm M.R."/>
            <person name="Firek B.A."/>
            <person name="Baker R."/>
            <person name="Thomas B.C."/>
            <person name="Morowitz M.J."/>
            <person name="Banfield J.F."/>
        </authorList>
    </citation>
    <scope>NUCLEOTIDE SEQUENCE [LARGE SCALE GENOMIC DNA]</scope>
    <source>
        <strain evidence="1">S2_009_000_R2_77</strain>
    </source>
</reference>
<proteinExistence type="predicted"/>
<organism evidence="1 2">
    <name type="scientific">Pseudomonas kuykendallii</name>
    <dbReference type="NCBI Taxonomy" id="1007099"/>
    <lineage>
        <taxon>Bacteria</taxon>
        <taxon>Pseudomonadati</taxon>
        <taxon>Pseudomonadota</taxon>
        <taxon>Gammaproteobacteria</taxon>
        <taxon>Pseudomonadales</taxon>
        <taxon>Pseudomonadaceae</taxon>
        <taxon>Pseudomonas</taxon>
    </lineage>
</organism>
<accession>A0A2W5D802</accession>
<protein>
    <recommendedName>
        <fullName evidence="3">Transcriptional regulator</fullName>
    </recommendedName>
</protein>